<keyword evidence="2" id="KW-1185">Reference proteome</keyword>
<dbReference type="Proteomes" id="UP000050525">
    <property type="component" value="Unassembled WGS sequence"/>
</dbReference>
<proteinExistence type="predicted"/>
<reference evidence="1 2" key="1">
    <citation type="journal article" date="2012" name="Genome Biol.">
        <title>Sequencing three crocodilian genomes to illuminate the evolution of archosaurs and amniotes.</title>
        <authorList>
            <person name="St John J.A."/>
            <person name="Braun E.L."/>
            <person name="Isberg S.R."/>
            <person name="Miles L.G."/>
            <person name="Chong A.Y."/>
            <person name="Gongora J."/>
            <person name="Dalzell P."/>
            <person name="Moran C."/>
            <person name="Bed'hom B."/>
            <person name="Abzhanov A."/>
            <person name="Burgess S.C."/>
            <person name="Cooksey A.M."/>
            <person name="Castoe T.A."/>
            <person name="Crawford N.G."/>
            <person name="Densmore L.D."/>
            <person name="Drew J.C."/>
            <person name="Edwards S.V."/>
            <person name="Faircloth B.C."/>
            <person name="Fujita M.K."/>
            <person name="Greenwold M.J."/>
            <person name="Hoffmann F.G."/>
            <person name="Howard J.M."/>
            <person name="Iguchi T."/>
            <person name="Janes D.E."/>
            <person name="Khan S.Y."/>
            <person name="Kohno S."/>
            <person name="de Koning A.J."/>
            <person name="Lance S.L."/>
            <person name="McCarthy F.M."/>
            <person name="McCormack J.E."/>
            <person name="Merchant M.E."/>
            <person name="Peterson D.G."/>
            <person name="Pollock D.D."/>
            <person name="Pourmand N."/>
            <person name="Raney B.J."/>
            <person name="Roessler K.A."/>
            <person name="Sanford J.R."/>
            <person name="Sawyer R.H."/>
            <person name="Schmidt C.J."/>
            <person name="Triplett E.W."/>
            <person name="Tuberville T.D."/>
            <person name="Venegas-Anaya M."/>
            <person name="Howard J.T."/>
            <person name="Jarvis E.D."/>
            <person name="Guillette L.J.Jr."/>
            <person name="Glenn T.C."/>
            <person name="Green R.E."/>
            <person name="Ray D.A."/>
        </authorList>
    </citation>
    <scope>NUCLEOTIDE SEQUENCE [LARGE SCALE GENOMIC DNA]</scope>
    <source>
        <strain evidence="1">KSC_2009_1</strain>
    </source>
</reference>
<name>A0A151NJF8_ALLMI</name>
<gene>
    <name evidence="1" type="ORF">Y1Q_0020936</name>
</gene>
<evidence type="ECO:0000313" key="2">
    <source>
        <dbReference type="Proteomes" id="UP000050525"/>
    </source>
</evidence>
<evidence type="ECO:0000313" key="1">
    <source>
        <dbReference type="EMBL" id="KYO36928.1"/>
    </source>
</evidence>
<protein>
    <submittedName>
        <fullName evidence="1">Uncharacterized protein</fullName>
    </submittedName>
</protein>
<dbReference type="AlphaFoldDB" id="A0A151NJF8"/>
<accession>A0A151NJF8</accession>
<dbReference type="EMBL" id="AKHW03002907">
    <property type="protein sequence ID" value="KYO36928.1"/>
    <property type="molecule type" value="Genomic_DNA"/>
</dbReference>
<organism evidence="1 2">
    <name type="scientific">Alligator mississippiensis</name>
    <name type="common">American alligator</name>
    <dbReference type="NCBI Taxonomy" id="8496"/>
    <lineage>
        <taxon>Eukaryota</taxon>
        <taxon>Metazoa</taxon>
        <taxon>Chordata</taxon>
        <taxon>Craniata</taxon>
        <taxon>Vertebrata</taxon>
        <taxon>Euteleostomi</taxon>
        <taxon>Archelosauria</taxon>
        <taxon>Archosauria</taxon>
        <taxon>Crocodylia</taxon>
        <taxon>Alligatoridae</taxon>
        <taxon>Alligatorinae</taxon>
        <taxon>Alligator</taxon>
    </lineage>
</organism>
<comment type="caution">
    <text evidence="1">The sequence shown here is derived from an EMBL/GenBank/DDBJ whole genome shotgun (WGS) entry which is preliminary data.</text>
</comment>
<sequence length="86" mass="9748">MRSFNSLLSIYRLYLADKGLGKNCILLCAAPSKRALKRINLKGFERPLDISLDPEMFAFQLDTDFLKAEGYGIKIRVEDLGDICYA</sequence>